<evidence type="ECO:0000259" key="1">
    <source>
        <dbReference type="PROSITE" id="PS51186"/>
    </source>
</evidence>
<comment type="caution">
    <text evidence="2">The sequence shown here is derived from an EMBL/GenBank/DDBJ whole genome shotgun (WGS) entry which is preliminary data.</text>
</comment>
<dbReference type="CDD" id="cd04301">
    <property type="entry name" value="NAT_SF"/>
    <property type="match status" value="1"/>
</dbReference>
<proteinExistence type="predicted"/>
<dbReference type="InterPro" id="IPR016181">
    <property type="entry name" value="Acyl_CoA_acyltransferase"/>
</dbReference>
<reference evidence="2 3" key="1">
    <citation type="submission" date="2017-10" db="EMBL/GenBank/DDBJ databases">
        <title>Bacillus sp. nov., a halophilic bacterium isolated from a Keqin Lake.</title>
        <authorList>
            <person name="Wang H."/>
        </authorList>
    </citation>
    <scope>NUCLEOTIDE SEQUENCE [LARGE SCALE GENOMIC DNA]</scope>
    <source>
        <strain evidence="2 3">KCTC 13187</strain>
    </source>
</reference>
<dbReference type="OrthoDB" id="9805924at2"/>
<keyword evidence="2" id="KW-0808">Transferase</keyword>
<dbReference type="EMBL" id="PDOE01000001">
    <property type="protein sequence ID" value="RKL68963.1"/>
    <property type="molecule type" value="Genomic_DNA"/>
</dbReference>
<dbReference type="Gene3D" id="3.40.630.30">
    <property type="match status" value="1"/>
</dbReference>
<dbReference type="Proteomes" id="UP000281498">
    <property type="component" value="Unassembled WGS sequence"/>
</dbReference>
<organism evidence="2 3">
    <name type="scientific">Salipaludibacillus neizhouensis</name>
    <dbReference type="NCBI Taxonomy" id="885475"/>
    <lineage>
        <taxon>Bacteria</taxon>
        <taxon>Bacillati</taxon>
        <taxon>Bacillota</taxon>
        <taxon>Bacilli</taxon>
        <taxon>Bacillales</taxon>
        <taxon>Bacillaceae</taxon>
    </lineage>
</organism>
<name>A0A3A9KHC8_9BACI</name>
<dbReference type="RefSeq" id="WP_110936398.1">
    <property type="nucleotide sequence ID" value="NZ_KZ614146.1"/>
</dbReference>
<gene>
    <name evidence="2" type="ORF">CR203_02685</name>
</gene>
<evidence type="ECO:0000313" key="3">
    <source>
        <dbReference type="Proteomes" id="UP000281498"/>
    </source>
</evidence>
<dbReference type="SUPFAM" id="SSF55729">
    <property type="entry name" value="Acyl-CoA N-acyltransferases (Nat)"/>
    <property type="match status" value="1"/>
</dbReference>
<accession>A0A3A9KHC8</accession>
<dbReference type="GO" id="GO:0016747">
    <property type="term" value="F:acyltransferase activity, transferring groups other than amino-acyl groups"/>
    <property type="evidence" value="ECO:0007669"/>
    <property type="project" value="InterPro"/>
</dbReference>
<protein>
    <submittedName>
        <fullName evidence="2">GNAT family N-acetyltransferase</fullName>
    </submittedName>
</protein>
<dbReference type="AlphaFoldDB" id="A0A3A9KHC8"/>
<dbReference type="PROSITE" id="PS51186">
    <property type="entry name" value="GNAT"/>
    <property type="match status" value="1"/>
</dbReference>
<feature type="domain" description="N-acetyltransferase" evidence="1">
    <location>
        <begin position="2"/>
        <end position="143"/>
    </location>
</feature>
<keyword evidence="3" id="KW-1185">Reference proteome</keyword>
<dbReference type="Pfam" id="PF00583">
    <property type="entry name" value="Acetyltransf_1"/>
    <property type="match status" value="1"/>
</dbReference>
<evidence type="ECO:0000313" key="2">
    <source>
        <dbReference type="EMBL" id="RKL68963.1"/>
    </source>
</evidence>
<dbReference type="InterPro" id="IPR000182">
    <property type="entry name" value="GNAT_dom"/>
</dbReference>
<sequence length="143" mass="16929">MSLIEELKTQEEIESAYPIMSQLRNHLSEKAYVELILEAQIKEQYRLFALYENEKIVAVIGFMPMITLYYGRFIWVCDLVTDETQRSSGFGEELLTFVHDWARKNKYNSVALSSGIDRKDTHRFYEGKMNYKKVSYVYRTTLN</sequence>